<dbReference type="InterPro" id="IPR050236">
    <property type="entry name" value="Ser_Thr_kinase_AGC"/>
</dbReference>
<feature type="compositionally biased region" description="Basic and acidic residues" evidence="10">
    <location>
        <begin position="8"/>
        <end position="25"/>
    </location>
</feature>
<dbReference type="Gene3D" id="3.30.200.20">
    <property type="entry name" value="Phosphorylase Kinase, domain 1"/>
    <property type="match status" value="2"/>
</dbReference>
<evidence type="ECO:0000259" key="11">
    <source>
        <dbReference type="PROSITE" id="PS50011"/>
    </source>
</evidence>
<dbReference type="SUPFAM" id="SSF56112">
    <property type="entry name" value="Protein kinase-like (PK-like)"/>
    <property type="match status" value="1"/>
</dbReference>
<keyword evidence="6" id="KW-0067">ATP-binding</keyword>
<evidence type="ECO:0000256" key="2">
    <source>
        <dbReference type="ARBA" id="ARBA00022527"/>
    </source>
</evidence>
<dbReference type="HOGENOM" id="CLU_319718_0_0_1"/>
<evidence type="ECO:0000313" key="13">
    <source>
        <dbReference type="EMBL" id="CCA23215.1"/>
    </source>
</evidence>
<dbReference type="GO" id="GO:0035556">
    <property type="term" value="P:intracellular signal transduction"/>
    <property type="evidence" value="ECO:0007669"/>
    <property type="project" value="TreeGrafter"/>
</dbReference>
<feature type="compositionally biased region" description="Polar residues" evidence="10">
    <location>
        <begin position="45"/>
        <end position="62"/>
    </location>
</feature>
<dbReference type="GO" id="GO:0004674">
    <property type="term" value="F:protein serine/threonine kinase activity"/>
    <property type="evidence" value="ECO:0007669"/>
    <property type="project" value="UniProtKB-KW"/>
</dbReference>
<evidence type="ECO:0000256" key="9">
    <source>
        <dbReference type="SAM" id="Coils"/>
    </source>
</evidence>
<feature type="region of interest" description="Disordered" evidence="10">
    <location>
        <begin position="1"/>
        <end position="62"/>
    </location>
</feature>
<feature type="coiled-coil region" evidence="9">
    <location>
        <begin position="243"/>
        <end position="270"/>
    </location>
</feature>
<evidence type="ECO:0000256" key="1">
    <source>
        <dbReference type="ARBA" id="ARBA00012513"/>
    </source>
</evidence>
<keyword evidence="2" id="KW-0723">Serine/threonine-protein kinase</keyword>
<dbReference type="PROSITE" id="PS50011">
    <property type="entry name" value="PROTEIN_KINASE_DOM"/>
    <property type="match status" value="1"/>
</dbReference>
<evidence type="ECO:0000259" key="12">
    <source>
        <dbReference type="PROSITE" id="PS51285"/>
    </source>
</evidence>
<reference evidence="13" key="1">
    <citation type="journal article" date="2011" name="PLoS Biol.">
        <title>Gene gain and loss during evolution of obligate parasitism in the white rust pathogen of Arabidopsis thaliana.</title>
        <authorList>
            <person name="Kemen E."/>
            <person name="Gardiner A."/>
            <person name="Schultz-Larsen T."/>
            <person name="Kemen A.C."/>
            <person name="Balmuth A.L."/>
            <person name="Robert-Seilaniantz A."/>
            <person name="Bailey K."/>
            <person name="Holub E."/>
            <person name="Studholme D.J."/>
            <person name="Maclean D."/>
            <person name="Jones J.D."/>
        </authorList>
    </citation>
    <scope>NUCLEOTIDE SEQUENCE</scope>
</reference>
<sequence>MSYSLDQIMREKGMQNHNDLDEHQGAIRSTTKRSQSDGDSQSRQHPSQGSNQQDNDSLKSSSIRTIQSTACTADMFDRVFLSTVKDPVHKVIAADQSDNSTNSRDDMSHSTHYSNSQTSIDFTPFEHIDVEVGNDSLGIELAADSTHNNVVVRSVDHGTLSKALDVQMLRRSTISSGFTINKINGMDVSEWRANKIFETLQIVPHPFVIRFRKNSVQHVFCKLCESRISVVNLDAHTNYCIKLKQHELRIEQINKDLERFANEVSQIKNVTHAVSGSISRCSQYAYNALLDSSVKVARCTASQVASVDVCGQLVKSLRFLCETVSRSTDDTPNRSLGHISHFSSRLHGLINAKILEMRATQKLMLQGIKYEYRARFLRTRSLEEQKSPIASVYHPSPCIVSIRDFDILKPISRGAFGRVYLARKKTTGDQFAIKVLGKAHVLRKKQLQNIETERDILMNVESPFVVKLFWTFQTQKNLFLVMEYLPGGDLMSLLECVVQLEEDNHVMSIFMQLTDFGLSEEGICNHYAGSDHVDSFECTSNTIQSTLSELASRKLSISAKAKDNHKIFDVSGKASGEFQYSYGRCGTPDYLSPEIILQQPHGSSVDYWALGVILYEMLVGFPPFNDNTIEAIFDNILSRNIVWPDGEKRLSDEATDLISGLLTFEPTDRINWQELKSHSFFEGIEWEKLLDSTPPFVPTLEGPNDTSYFNNRNLTGIFIDDDDDIPTKVVAMESEGIKLVKHNIPVANICLNKSKYQPLNDFSLCKNTTKTRYGLITSPIEGHKLGKYSAKSIEAAERCHKFPSGMYGEKCVTSGNQKFECFSVTNINALASASRKEAKVLTGTALNKVNSESRNTIIL</sequence>
<dbReference type="PANTHER" id="PTHR24356:SF1">
    <property type="entry name" value="SERINE_THREONINE-PROTEIN KINASE GREATWALL"/>
    <property type="match status" value="1"/>
</dbReference>
<evidence type="ECO:0000256" key="4">
    <source>
        <dbReference type="ARBA" id="ARBA00022741"/>
    </source>
</evidence>
<dbReference type="FunFam" id="3.30.200.20:FF:000042">
    <property type="entry name" value="Aurora kinase A"/>
    <property type="match status" value="1"/>
</dbReference>
<reference evidence="13" key="2">
    <citation type="submission" date="2011-02" db="EMBL/GenBank/DDBJ databases">
        <authorList>
            <person name="MacLean D."/>
        </authorList>
    </citation>
    <scope>NUCLEOTIDE SEQUENCE</scope>
</reference>
<evidence type="ECO:0000256" key="8">
    <source>
        <dbReference type="ARBA" id="ARBA00048679"/>
    </source>
</evidence>
<dbReference type="GO" id="GO:0005524">
    <property type="term" value="F:ATP binding"/>
    <property type="evidence" value="ECO:0007669"/>
    <property type="project" value="UniProtKB-KW"/>
</dbReference>
<evidence type="ECO:0000256" key="6">
    <source>
        <dbReference type="ARBA" id="ARBA00022840"/>
    </source>
</evidence>
<dbReference type="Pfam" id="PF00069">
    <property type="entry name" value="Pkinase"/>
    <property type="match status" value="2"/>
</dbReference>
<gene>
    <name evidence="13" type="primary">AlNc14C185G8312</name>
    <name evidence="13" type="ORF">ALNC14_093580</name>
</gene>
<comment type="catalytic activity">
    <reaction evidence="7">
        <text>L-threonyl-[protein] + ATP = O-phospho-L-threonyl-[protein] + ADP + H(+)</text>
        <dbReference type="Rhea" id="RHEA:46608"/>
        <dbReference type="Rhea" id="RHEA-COMP:11060"/>
        <dbReference type="Rhea" id="RHEA-COMP:11605"/>
        <dbReference type="ChEBI" id="CHEBI:15378"/>
        <dbReference type="ChEBI" id="CHEBI:30013"/>
        <dbReference type="ChEBI" id="CHEBI:30616"/>
        <dbReference type="ChEBI" id="CHEBI:61977"/>
        <dbReference type="ChEBI" id="CHEBI:456216"/>
        <dbReference type="EC" id="2.7.11.1"/>
    </reaction>
</comment>
<feature type="region of interest" description="Disordered" evidence="10">
    <location>
        <begin position="93"/>
        <end position="118"/>
    </location>
</feature>
<organism evidence="13">
    <name type="scientific">Albugo laibachii Nc14</name>
    <dbReference type="NCBI Taxonomy" id="890382"/>
    <lineage>
        <taxon>Eukaryota</taxon>
        <taxon>Sar</taxon>
        <taxon>Stramenopiles</taxon>
        <taxon>Oomycota</taxon>
        <taxon>Peronosporomycetes</taxon>
        <taxon>Albuginales</taxon>
        <taxon>Albuginaceae</taxon>
        <taxon>Albugo</taxon>
    </lineage>
</organism>
<feature type="domain" description="AGC-kinase C-terminal" evidence="12">
    <location>
        <begin position="682"/>
        <end position="774"/>
    </location>
</feature>
<dbReference type="EMBL" id="FR824230">
    <property type="protein sequence ID" value="CCA23215.1"/>
    <property type="molecule type" value="Genomic_DNA"/>
</dbReference>
<dbReference type="Gene3D" id="1.10.510.10">
    <property type="entry name" value="Transferase(Phosphotransferase) domain 1"/>
    <property type="match status" value="1"/>
</dbReference>
<evidence type="ECO:0000256" key="3">
    <source>
        <dbReference type="ARBA" id="ARBA00022679"/>
    </source>
</evidence>
<proteinExistence type="predicted"/>
<keyword evidence="4" id="KW-0547">Nucleotide-binding</keyword>
<feature type="domain" description="Protein kinase" evidence="11">
    <location>
        <begin position="405"/>
        <end position="681"/>
    </location>
</feature>
<keyword evidence="5 13" id="KW-0418">Kinase</keyword>
<dbReference type="EC" id="2.7.11.1" evidence="1"/>
<dbReference type="PROSITE" id="PS51285">
    <property type="entry name" value="AGC_KINASE_CTER"/>
    <property type="match status" value="1"/>
</dbReference>
<keyword evidence="9" id="KW-0175">Coiled coil</keyword>
<protein>
    <recommendedName>
        <fullName evidence="1">non-specific serine/threonine protein kinase</fullName>
        <ecNumber evidence="1">2.7.11.1</ecNumber>
    </recommendedName>
</protein>
<evidence type="ECO:0000256" key="5">
    <source>
        <dbReference type="ARBA" id="ARBA00022777"/>
    </source>
</evidence>
<accession>F0WPG7</accession>
<keyword evidence="3" id="KW-0808">Transferase</keyword>
<dbReference type="PANTHER" id="PTHR24356">
    <property type="entry name" value="SERINE/THREONINE-PROTEIN KINASE"/>
    <property type="match status" value="1"/>
</dbReference>
<evidence type="ECO:0000256" key="7">
    <source>
        <dbReference type="ARBA" id="ARBA00047899"/>
    </source>
</evidence>
<dbReference type="InterPro" id="IPR011009">
    <property type="entry name" value="Kinase-like_dom_sf"/>
</dbReference>
<comment type="catalytic activity">
    <reaction evidence="8">
        <text>L-seryl-[protein] + ATP = O-phospho-L-seryl-[protein] + ADP + H(+)</text>
        <dbReference type="Rhea" id="RHEA:17989"/>
        <dbReference type="Rhea" id="RHEA-COMP:9863"/>
        <dbReference type="Rhea" id="RHEA-COMP:11604"/>
        <dbReference type="ChEBI" id="CHEBI:15378"/>
        <dbReference type="ChEBI" id="CHEBI:29999"/>
        <dbReference type="ChEBI" id="CHEBI:30616"/>
        <dbReference type="ChEBI" id="CHEBI:83421"/>
        <dbReference type="ChEBI" id="CHEBI:456216"/>
        <dbReference type="EC" id="2.7.11.1"/>
    </reaction>
</comment>
<evidence type="ECO:0000256" key="10">
    <source>
        <dbReference type="SAM" id="MobiDB-lite"/>
    </source>
</evidence>
<dbReference type="InterPro" id="IPR000719">
    <property type="entry name" value="Prot_kinase_dom"/>
</dbReference>
<dbReference type="CDD" id="cd05579">
    <property type="entry name" value="STKc_MAST_like"/>
    <property type="match status" value="1"/>
</dbReference>
<name>F0WPG7_9STRA</name>
<dbReference type="AlphaFoldDB" id="F0WPG7"/>
<dbReference type="InterPro" id="IPR000961">
    <property type="entry name" value="AGC-kinase_C"/>
</dbReference>